<dbReference type="InterPro" id="IPR000276">
    <property type="entry name" value="GPCR_Rhodpsn"/>
</dbReference>
<name>A0A183CYV3_9BILA</name>
<feature type="transmembrane region" description="Helical" evidence="9">
    <location>
        <begin position="78"/>
        <end position="100"/>
    </location>
</feature>
<proteinExistence type="predicted"/>
<evidence type="ECO:0000313" key="11">
    <source>
        <dbReference type="WBParaSite" id="GPUH_0000164801-mRNA-1"/>
    </source>
</evidence>
<evidence type="ECO:0000256" key="7">
    <source>
        <dbReference type="ARBA" id="ARBA00023170"/>
    </source>
</evidence>
<evidence type="ECO:0000259" key="10">
    <source>
        <dbReference type="PROSITE" id="PS50262"/>
    </source>
</evidence>
<sequence length="123" mass="14353">LQGRDVQPCVIEEGRRHENPNFRSSLQHKPKAISAAKERRGVKVLGIILGCFTICWTPFFIMYVVLQFCSSCEVNPHIWMFITWLGYSNSAMNPIIYTVFNRDYQIALKKLFNKSELRRTNPK</sequence>
<dbReference type="FunFam" id="1.20.1070.10:FF:000248">
    <property type="entry name" value="5-hydroxytryptamine receptor 1A-beta"/>
    <property type="match status" value="1"/>
</dbReference>
<evidence type="ECO:0000256" key="8">
    <source>
        <dbReference type="ARBA" id="ARBA00023224"/>
    </source>
</evidence>
<keyword evidence="7" id="KW-0675">Receptor</keyword>
<organism evidence="11">
    <name type="scientific">Gongylonema pulchrum</name>
    <dbReference type="NCBI Taxonomy" id="637853"/>
    <lineage>
        <taxon>Eukaryota</taxon>
        <taxon>Metazoa</taxon>
        <taxon>Ecdysozoa</taxon>
        <taxon>Nematoda</taxon>
        <taxon>Chromadorea</taxon>
        <taxon>Rhabditida</taxon>
        <taxon>Spirurina</taxon>
        <taxon>Spiruromorpha</taxon>
        <taxon>Spiruroidea</taxon>
        <taxon>Gongylonematidae</taxon>
        <taxon>Gongylonema</taxon>
    </lineage>
</organism>
<evidence type="ECO:0000256" key="3">
    <source>
        <dbReference type="ARBA" id="ARBA00022692"/>
    </source>
</evidence>
<dbReference type="PROSITE" id="PS50262">
    <property type="entry name" value="G_PROTEIN_RECEP_F1_2"/>
    <property type="match status" value="1"/>
</dbReference>
<dbReference type="InterPro" id="IPR017452">
    <property type="entry name" value="GPCR_Rhodpsn_7TM"/>
</dbReference>
<dbReference type="Gene3D" id="1.20.1070.10">
    <property type="entry name" value="Rhodopsin 7-helix transmembrane proteins"/>
    <property type="match status" value="1"/>
</dbReference>
<dbReference type="Pfam" id="PF00001">
    <property type="entry name" value="7tm_1"/>
    <property type="match status" value="1"/>
</dbReference>
<accession>A0A183CYV3</accession>
<evidence type="ECO:0000256" key="6">
    <source>
        <dbReference type="ARBA" id="ARBA00023136"/>
    </source>
</evidence>
<evidence type="ECO:0000256" key="9">
    <source>
        <dbReference type="SAM" id="Phobius"/>
    </source>
</evidence>
<keyword evidence="8" id="KW-0807">Transducer</keyword>
<dbReference type="PRINTS" id="PR00237">
    <property type="entry name" value="GPCRRHODOPSN"/>
</dbReference>
<protein>
    <submittedName>
        <fullName evidence="11">G_PROTEIN_RECEP_F1_2 domain-containing protein</fullName>
    </submittedName>
</protein>
<dbReference type="SUPFAM" id="SSF81321">
    <property type="entry name" value="Family A G protein-coupled receptor-like"/>
    <property type="match status" value="1"/>
</dbReference>
<feature type="transmembrane region" description="Helical" evidence="9">
    <location>
        <begin position="44"/>
        <end position="66"/>
    </location>
</feature>
<dbReference type="PANTHER" id="PTHR24248:SF151">
    <property type="entry name" value="TYRAMINE RECEPTOR TYRA-2"/>
    <property type="match status" value="1"/>
</dbReference>
<evidence type="ECO:0000256" key="1">
    <source>
        <dbReference type="ARBA" id="ARBA00004651"/>
    </source>
</evidence>
<keyword evidence="3 9" id="KW-0812">Transmembrane</keyword>
<keyword evidence="5" id="KW-0297">G-protein coupled receptor</keyword>
<evidence type="ECO:0000256" key="4">
    <source>
        <dbReference type="ARBA" id="ARBA00022989"/>
    </source>
</evidence>
<comment type="subcellular location">
    <subcellularLocation>
        <location evidence="1">Cell membrane</location>
        <topology evidence="1">Multi-pass membrane protein</topology>
    </subcellularLocation>
</comment>
<dbReference type="GO" id="GO:0005886">
    <property type="term" value="C:plasma membrane"/>
    <property type="evidence" value="ECO:0007669"/>
    <property type="project" value="UniProtKB-SubCell"/>
</dbReference>
<dbReference type="WBParaSite" id="GPUH_0000164801-mRNA-1">
    <property type="protein sequence ID" value="GPUH_0000164801-mRNA-1"/>
    <property type="gene ID" value="GPUH_0000164801"/>
</dbReference>
<reference evidence="11" key="1">
    <citation type="submission" date="2016-06" db="UniProtKB">
        <authorList>
            <consortium name="WormBaseParasite"/>
        </authorList>
    </citation>
    <scope>IDENTIFICATION</scope>
</reference>
<keyword evidence="6 9" id="KW-0472">Membrane</keyword>
<dbReference type="PANTHER" id="PTHR24248">
    <property type="entry name" value="ADRENERGIC RECEPTOR-RELATED G-PROTEIN COUPLED RECEPTOR"/>
    <property type="match status" value="1"/>
</dbReference>
<evidence type="ECO:0000256" key="5">
    <source>
        <dbReference type="ARBA" id="ARBA00023040"/>
    </source>
</evidence>
<dbReference type="AlphaFoldDB" id="A0A183CYV3"/>
<keyword evidence="2" id="KW-1003">Cell membrane</keyword>
<feature type="domain" description="G-protein coupled receptors family 1 profile" evidence="10">
    <location>
        <begin position="1"/>
        <end position="97"/>
    </location>
</feature>
<dbReference type="GO" id="GO:0004930">
    <property type="term" value="F:G protein-coupled receptor activity"/>
    <property type="evidence" value="ECO:0007669"/>
    <property type="project" value="UniProtKB-KW"/>
</dbReference>
<evidence type="ECO:0000256" key="2">
    <source>
        <dbReference type="ARBA" id="ARBA00022475"/>
    </source>
</evidence>
<keyword evidence="4 9" id="KW-1133">Transmembrane helix</keyword>